<protein>
    <submittedName>
        <fullName evidence="1">Uncharacterized protein</fullName>
    </submittedName>
</protein>
<evidence type="ECO:0000313" key="2">
    <source>
        <dbReference type="Proteomes" id="UP001066276"/>
    </source>
</evidence>
<keyword evidence="2" id="KW-1185">Reference proteome</keyword>
<dbReference type="EMBL" id="JANPWB010000010">
    <property type="protein sequence ID" value="KAJ1142206.1"/>
    <property type="molecule type" value="Genomic_DNA"/>
</dbReference>
<name>A0AAV7QNU8_PLEWA</name>
<sequence length="67" mass="7877">MLRFSVNMLPVKRRRCSYYLRDECEVYYGKSARRIDATLRALGRRALEGLLCPSDWKDNDLLQHASV</sequence>
<reference evidence="1" key="1">
    <citation type="journal article" date="2022" name="bioRxiv">
        <title>Sequencing and chromosome-scale assembly of the giantPleurodeles waltlgenome.</title>
        <authorList>
            <person name="Brown T."/>
            <person name="Elewa A."/>
            <person name="Iarovenko S."/>
            <person name="Subramanian E."/>
            <person name="Araus A.J."/>
            <person name="Petzold A."/>
            <person name="Susuki M."/>
            <person name="Suzuki K.-i.T."/>
            <person name="Hayashi T."/>
            <person name="Toyoda A."/>
            <person name="Oliveira C."/>
            <person name="Osipova E."/>
            <person name="Leigh N.D."/>
            <person name="Simon A."/>
            <person name="Yun M.H."/>
        </authorList>
    </citation>
    <scope>NUCLEOTIDE SEQUENCE</scope>
    <source>
        <strain evidence="1">20211129_DDA</strain>
        <tissue evidence="1">Liver</tissue>
    </source>
</reference>
<dbReference type="Proteomes" id="UP001066276">
    <property type="component" value="Chromosome 6"/>
</dbReference>
<proteinExistence type="predicted"/>
<gene>
    <name evidence="1" type="ORF">NDU88_008533</name>
</gene>
<accession>A0AAV7QNU8</accession>
<comment type="caution">
    <text evidence="1">The sequence shown here is derived from an EMBL/GenBank/DDBJ whole genome shotgun (WGS) entry which is preliminary data.</text>
</comment>
<evidence type="ECO:0000313" key="1">
    <source>
        <dbReference type="EMBL" id="KAJ1142206.1"/>
    </source>
</evidence>
<organism evidence="1 2">
    <name type="scientific">Pleurodeles waltl</name>
    <name type="common">Iberian ribbed newt</name>
    <dbReference type="NCBI Taxonomy" id="8319"/>
    <lineage>
        <taxon>Eukaryota</taxon>
        <taxon>Metazoa</taxon>
        <taxon>Chordata</taxon>
        <taxon>Craniata</taxon>
        <taxon>Vertebrata</taxon>
        <taxon>Euteleostomi</taxon>
        <taxon>Amphibia</taxon>
        <taxon>Batrachia</taxon>
        <taxon>Caudata</taxon>
        <taxon>Salamandroidea</taxon>
        <taxon>Salamandridae</taxon>
        <taxon>Pleurodelinae</taxon>
        <taxon>Pleurodeles</taxon>
    </lineage>
</organism>
<dbReference type="AlphaFoldDB" id="A0AAV7QNU8"/>